<dbReference type="Proteomes" id="UP001311232">
    <property type="component" value="Unassembled WGS sequence"/>
</dbReference>
<feature type="region of interest" description="Disordered" evidence="1">
    <location>
        <begin position="32"/>
        <end position="57"/>
    </location>
</feature>
<sequence>MTLLFTSLEQLDIKLLSPSLFTVKVQPIRKQKGRDFPVGPPSLRRDTLDPEEETNSDGYSVATAGFLDFRHVEYTEFTRFFRDGNSSESTTTYSRSSVWMMVDFSGTSVYPGTPTTGDRIEASSKADTGHSSSAEPAASSPWPIQFRHPDFG</sequence>
<name>A0AAV9RSK0_9TELE</name>
<proteinExistence type="predicted"/>
<feature type="region of interest" description="Disordered" evidence="1">
    <location>
        <begin position="110"/>
        <end position="152"/>
    </location>
</feature>
<accession>A0AAV9RSK0</accession>
<protein>
    <submittedName>
        <fullName evidence="2">Uncharacterized protein</fullName>
    </submittedName>
</protein>
<gene>
    <name evidence="2" type="ORF">CRENBAI_006305</name>
</gene>
<evidence type="ECO:0000313" key="3">
    <source>
        <dbReference type="Proteomes" id="UP001311232"/>
    </source>
</evidence>
<reference evidence="2 3" key="1">
    <citation type="submission" date="2021-06" db="EMBL/GenBank/DDBJ databases">
        <authorList>
            <person name="Palmer J.M."/>
        </authorList>
    </citation>
    <scope>NUCLEOTIDE SEQUENCE [LARGE SCALE GENOMIC DNA]</scope>
    <source>
        <strain evidence="2 3">MEX-2019</strain>
        <tissue evidence="2">Muscle</tissue>
    </source>
</reference>
<dbReference type="EMBL" id="JAHHUM010001456">
    <property type="protein sequence ID" value="KAK5611945.1"/>
    <property type="molecule type" value="Genomic_DNA"/>
</dbReference>
<feature type="compositionally biased region" description="Low complexity" evidence="1">
    <location>
        <begin position="131"/>
        <end position="143"/>
    </location>
</feature>
<feature type="compositionally biased region" description="Basic and acidic residues" evidence="1">
    <location>
        <begin position="118"/>
        <end position="128"/>
    </location>
</feature>
<dbReference type="AlphaFoldDB" id="A0AAV9RSK0"/>
<comment type="caution">
    <text evidence="2">The sequence shown here is derived from an EMBL/GenBank/DDBJ whole genome shotgun (WGS) entry which is preliminary data.</text>
</comment>
<keyword evidence="3" id="KW-1185">Reference proteome</keyword>
<organism evidence="2 3">
    <name type="scientific">Crenichthys baileyi</name>
    <name type="common">White River springfish</name>
    <dbReference type="NCBI Taxonomy" id="28760"/>
    <lineage>
        <taxon>Eukaryota</taxon>
        <taxon>Metazoa</taxon>
        <taxon>Chordata</taxon>
        <taxon>Craniata</taxon>
        <taxon>Vertebrata</taxon>
        <taxon>Euteleostomi</taxon>
        <taxon>Actinopterygii</taxon>
        <taxon>Neopterygii</taxon>
        <taxon>Teleostei</taxon>
        <taxon>Neoteleostei</taxon>
        <taxon>Acanthomorphata</taxon>
        <taxon>Ovalentaria</taxon>
        <taxon>Atherinomorphae</taxon>
        <taxon>Cyprinodontiformes</taxon>
        <taxon>Goodeidae</taxon>
        <taxon>Crenichthys</taxon>
    </lineage>
</organism>
<evidence type="ECO:0000313" key="2">
    <source>
        <dbReference type="EMBL" id="KAK5611945.1"/>
    </source>
</evidence>
<evidence type="ECO:0000256" key="1">
    <source>
        <dbReference type="SAM" id="MobiDB-lite"/>
    </source>
</evidence>